<reference evidence="2" key="1">
    <citation type="submission" date="2022-11" db="UniProtKB">
        <authorList>
            <consortium name="WormBaseParasite"/>
        </authorList>
    </citation>
    <scope>IDENTIFICATION</scope>
</reference>
<protein>
    <submittedName>
        <fullName evidence="2">Uncharacterized protein</fullName>
    </submittedName>
</protein>
<sequence>MNTKIIYLKSEKLSPVSLSQIVRLFPASLPISNIYDPENTIFITSDADLFVFHLKNHAPNLLQNKTLHLYNSRCCNPVNIPPKRGKHKVRMFPIGTIGATIKTWRNIMGFDRQNYTFKDIENYVINEFGSNFFHFNDSNNPRLIGSAIWYADQSLISYKLNLWLKGNNHSMSERIEAPRRIDRIKWPQLSKFKEMKIEDWDDCHQPTAGFTDNEWKKFKPFLEFAFRTDKVLLDKLQKYRDKFVSK</sequence>
<organism evidence="1 2">
    <name type="scientific">Panagrolaimus sp. PS1159</name>
    <dbReference type="NCBI Taxonomy" id="55785"/>
    <lineage>
        <taxon>Eukaryota</taxon>
        <taxon>Metazoa</taxon>
        <taxon>Ecdysozoa</taxon>
        <taxon>Nematoda</taxon>
        <taxon>Chromadorea</taxon>
        <taxon>Rhabditida</taxon>
        <taxon>Tylenchina</taxon>
        <taxon>Panagrolaimomorpha</taxon>
        <taxon>Panagrolaimoidea</taxon>
        <taxon>Panagrolaimidae</taxon>
        <taxon>Panagrolaimus</taxon>
    </lineage>
</organism>
<evidence type="ECO:0000313" key="2">
    <source>
        <dbReference type="WBParaSite" id="PS1159_v2.g10542.t1"/>
    </source>
</evidence>
<proteinExistence type="predicted"/>
<dbReference type="Proteomes" id="UP000887580">
    <property type="component" value="Unplaced"/>
</dbReference>
<evidence type="ECO:0000313" key="1">
    <source>
        <dbReference type="Proteomes" id="UP000887580"/>
    </source>
</evidence>
<name>A0AC35ETL5_9BILA</name>
<dbReference type="WBParaSite" id="PS1159_v2.g10542.t1">
    <property type="protein sequence ID" value="PS1159_v2.g10542.t1"/>
    <property type="gene ID" value="PS1159_v2.g10542"/>
</dbReference>
<accession>A0AC35ETL5</accession>